<dbReference type="InterPro" id="IPR041657">
    <property type="entry name" value="HTH_17"/>
</dbReference>
<sequence>MTDQCGTSIATLLGDPARAAGLTCEEAAALFTRLAAVQSALAARLAAGPTIAPARASDPTSDRLLSPAEAAALLGVPIRWLYRNKRKLGVLRLSRKVIRFPEAELRRCLRKMRLEAAAPL</sequence>
<name>A0A933SG63_UNCEI</name>
<proteinExistence type="predicted"/>
<gene>
    <name evidence="2" type="ORF">HZA61_09770</name>
</gene>
<dbReference type="Pfam" id="PF12728">
    <property type="entry name" value="HTH_17"/>
    <property type="match status" value="1"/>
</dbReference>
<organism evidence="2 3">
    <name type="scientific">Eiseniibacteriota bacterium</name>
    <dbReference type="NCBI Taxonomy" id="2212470"/>
    <lineage>
        <taxon>Bacteria</taxon>
        <taxon>Candidatus Eiseniibacteriota</taxon>
    </lineage>
</organism>
<dbReference type="Proteomes" id="UP000696931">
    <property type="component" value="Unassembled WGS sequence"/>
</dbReference>
<reference evidence="2" key="1">
    <citation type="submission" date="2020-07" db="EMBL/GenBank/DDBJ databases">
        <title>Huge and variable diversity of episymbiotic CPR bacteria and DPANN archaea in groundwater ecosystems.</title>
        <authorList>
            <person name="He C.Y."/>
            <person name="Keren R."/>
            <person name="Whittaker M."/>
            <person name="Farag I.F."/>
            <person name="Doudna J."/>
            <person name="Cate J.H.D."/>
            <person name="Banfield J.F."/>
        </authorList>
    </citation>
    <scope>NUCLEOTIDE SEQUENCE</scope>
    <source>
        <strain evidence="2">NC_groundwater_1813_Pr3_B-0.1um_71_17</strain>
    </source>
</reference>
<evidence type="ECO:0000259" key="1">
    <source>
        <dbReference type="Pfam" id="PF12728"/>
    </source>
</evidence>
<evidence type="ECO:0000313" key="3">
    <source>
        <dbReference type="Proteomes" id="UP000696931"/>
    </source>
</evidence>
<protein>
    <submittedName>
        <fullName evidence="2">Helix-turn-helix domain-containing protein</fullName>
    </submittedName>
</protein>
<dbReference type="AlphaFoldDB" id="A0A933SG63"/>
<dbReference type="EMBL" id="JACRIW010000067">
    <property type="protein sequence ID" value="MBI5169763.1"/>
    <property type="molecule type" value="Genomic_DNA"/>
</dbReference>
<comment type="caution">
    <text evidence="2">The sequence shown here is derived from an EMBL/GenBank/DDBJ whole genome shotgun (WGS) entry which is preliminary data.</text>
</comment>
<feature type="domain" description="Helix-turn-helix" evidence="1">
    <location>
        <begin position="64"/>
        <end position="111"/>
    </location>
</feature>
<evidence type="ECO:0000313" key="2">
    <source>
        <dbReference type="EMBL" id="MBI5169763.1"/>
    </source>
</evidence>
<accession>A0A933SG63</accession>